<evidence type="ECO:0000256" key="2">
    <source>
        <dbReference type="ARBA" id="ARBA00022598"/>
    </source>
</evidence>
<dbReference type="SUPFAM" id="SSF46589">
    <property type="entry name" value="tRNA-binding arm"/>
    <property type="match status" value="1"/>
</dbReference>
<evidence type="ECO:0000256" key="9">
    <source>
        <dbReference type="SAM" id="Coils"/>
    </source>
</evidence>
<dbReference type="Gene3D" id="1.10.730.10">
    <property type="entry name" value="Isoleucyl-tRNA Synthetase, Domain 1"/>
    <property type="match status" value="1"/>
</dbReference>
<evidence type="ECO:0000256" key="5">
    <source>
        <dbReference type="ARBA" id="ARBA00022917"/>
    </source>
</evidence>
<evidence type="ECO:0000256" key="7">
    <source>
        <dbReference type="ARBA" id="ARBA00029936"/>
    </source>
</evidence>
<dbReference type="InterPro" id="IPR010978">
    <property type="entry name" value="tRNA-bd_arm"/>
</dbReference>
<dbReference type="EC" id="6.1.1.9" evidence="1"/>
<dbReference type="AlphaFoldDB" id="X1VSB6"/>
<keyword evidence="3" id="KW-0547">Nucleotide-binding</keyword>
<comment type="caution">
    <text evidence="11">The sequence shown here is derived from an EMBL/GenBank/DDBJ whole genome shotgun (WGS) entry which is preliminary data.</text>
</comment>
<dbReference type="InterPro" id="IPR019499">
    <property type="entry name" value="Val-tRNA_synth_tRNA-bd"/>
</dbReference>
<name>X1VSB6_9ZZZZ</name>
<accession>X1VSB6</accession>
<dbReference type="InterPro" id="IPR037118">
    <property type="entry name" value="Val-tRNA_synth_C_sf"/>
</dbReference>
<dbReference type="GO" id="GO:0006438">
    <property type="term" value="P:valyl-tRNA aminoacylation"/>
    <property type="evidence" value="ECO:0007669"/>
    <property type="project" value="InterPro"/>
</dbReference>
<dbReference type="EMBL" id="BARW01028408">
    <property type="protein sequence ID" value="GAJ12590.1"/>
    <property type="molecule type" value="Genomic_DNA"/>
</dbReference>
<evidence type="ECO:0000256" key="1">
    <source>
        <dbReference type="ARBA" id="ARBA00013169"/>
    </source>
</evidence>
<evidence type="ECO:0000256" key="4">
    <source>
        <dbReference type="ARBA" id="ARBA00022840"/>
    </source>
</evidence>
<dbReference type="InterPro" id="IPR002303">
    <property type="entry name" value="Valyl-tRNA_ligase"/>
</dbReference>
<feature type="domain" description="Valyl-tRNA synthetase tRNA-binding arm" evidence="10">
    <location>
        <begin position="116"/>
        <end position="180"/>
    </location>
</feature>
<dbReference type="InterPro" id="IPR009080">
    <property type="entry name" value="tRNAsynth_Ia_anticodon-bd"/>
</dbReference>
<keyword evidence="5" id="KW-0648">Protein biosynthesis</keyword>
<keyword evidence="2" id="KW-0436">Ligase</keyword>
<protein>
    <recommendedName>
        <fullName evidence="1">valine--tRNA ligase</fullName>
        <ecNumber evidence="1">6.1.1.9</ecNumber>
    </recommendedName>
    <alternativeName>
        <fullName evidence="7">Valyl-tRNA synthetase</fullName>
    </alternativeName>
</protein>
<dbReference type="GO" id="GO:0005524">
    <property type="term" value="F:ATP binding"/>
    <property type="evidence" value="ECO:0007669"/>
    <property type="project" value="UniProtKB-KW"/>
</dbReference>
<gene>
    <name evidence="11" type="ORF">S12H4_45869</name>
</gene>
<evidence type="ECO:0000313" key="11">
    <source>
        <dbReference type="EMBL" id="GAJ12590.1"/>
    </source>
</evidence>
<reference evidence="11" key="1">
    <citation type="journal article" date="2014" name="Front. Microbiol.">
        <title>High frequency of phylogenetically diverse reductive dehalogenase-homologous genes in deep subseafloor sedimentary metagenomes.</title>
        <authorList>
            <person name="Kawai M."/>
            <person name="Futagami T."/>
            <person name="Toyoda A."/>
            <person name="Takaki Y."/>
            <person name="Nishi S."/>
            <person name="Hori S."/>
            <person name="Arai W."/>
            <person name="Tsubouchi T."/>
            <person name="Morono Y."/>
            <person name="Uchiyama I."/>
            <person name="Ito T."/>
            <person name="Fujiyama A."/>
            <person name="Inagaki F."/>
            <person name="Takami H."/>
        </authorList>
    </citation>
    <scope>NUCLEOTIDE SEQUENCE</scope>
    <source>
        <strain evidence="11">Expedition CK06-06</strain>
    </source>
</reference>
<sequence length="181" mass="20832">LPHSGDSIMVQSWPHLQKDKIDKGCESEMELIIEVITAVRNMRSTWHIEPKKLITAHLKPTTDKVRDILAASQDYIKKLARIETLKMEKGLKKPKASAAAVSSNVEIYIPLKGVIDYEKEKDRLEKSLEELQSKLKEVSGRLKNKKFLQNAPKDLIERCKSNQEELKTQIKRLEFNLKSLE</sequence>
<dbReference type="GO" id="GO:0004832">
    <property type="term" value="F:valine-tRNA ligase activity"/>
    <property type="evidence" value="ECO:0007669"/>
    <property type="project" value="UniProtKB-EC"/>
</dbReference>
<organism evidence="11">
    <name type="scientific">marine sediment metagenome</name>
    <dbReference type="NCBI Taxonomy" id="412755"/>
    <lineage>
        <taxon>unclassified sequences</taxon>
        <taxon>metagenomes</taxon>
        <taxon>ecological metagenomes</taxon>
    </lineage>
</organism>
<dbReference type="Gene3D" id="1.10.287.380">
    <property type="entry name" value="Valyl-tRNA synthetase, C-terminal domain"/>
    <property type="match status" value="1"/>
</dbReference>
<feature type="non-terminal residue" evidence="11">
    <location>
        <position position="1"/>
    </location>
</feature>
<dbReference type="Pfam" id="PF10458">
    <property type="entry name" value="Val_tRNA-synt_C"/>
    <property type="match status" value="1"/>
</dbReference>
<evidence type="ECO:0000256" key="8">
    <source>
        <dbReference type="ARBA" id="ARBA00047552"/>
    </source>
</evidence>
<keyword evidence="4" id="KW-0067">ATP-binding</keyword>
<evidence type="ECO:0000256" key="3">
    <source>
        <dbReference type="ARBA" id="ARBA00022741"/>
    </source>
</evidence>
<comment type="catalytic activity">
    <reaction evidence="8">
        <text>tRNA(Val) + L-valine + ATP = L-valyl-tRNA(Val) + AMP + diphosphate</text>
        <dbReference type="Rhea" id="RHEA:10704"/>
        <dbReference type="Rhea" id="RHEA-COMP:9672"/>
        <dbReference type="Rhea" id="RHEA-COMP:9708"/>
        <dbReference type="ChEBI" id="CHEBI:30616"/>
        <dbReference type="ChEBI" id="CHEBI:33019"/>
        <dbReference type="ChEBI" id="CHEBI:57762"/>
        <dbReference type="ChEBI" id="CHEBI:78442"/>
        <dbReference type="ChEBI" id="CHEBI:78537"/>
        <dbReference type="ChEBI" id="CHEBI:456215"/>
        <dbReference type="EC" id="6.1.1.9"/>
    </reaction>
</comment>
<evidence type="ECO:0000256" key="6">
    <source>
        <dbReference type="ARBA" id="ARBA00023146"/>
    </source>
</evidence>
<dbReference type="PANTHER" id="PTHR11946">
    <property type="entry name" value="VALYL-TRNA SYNTHETASES"/>
    <property type="match status" value="1"/>
</dbReference>
<keyword evidence="9" id="KW-0175">Coiled coil</keyword>
<dbReference type="GO" id="GO:0005829">
    <property type="term" value="C:cytosol"/>
    <property type="evidence" value="ECO:0007669"/>
    <property type="project" value="TreeGrafter"/>
</dbReference>
<dbReference type="FunFam" id="1.10.287.380:FF:000001">
    <property type="entry name" value="Valine--tRNA ligase"/>
    <property type="match status" value="1"/>
</dbReference>
<proteinExistence type="predicted"/>
<evidence type="ECO:0000259" key="10">
    <source>
        <dbReference type="Pfam" id="PF10458"/>
    </source>
</evidence>
<dbReference type="SUPFAM" id="SSF47323">
    <property type="entry name" value="Anticodon-binding domain of a subclass of class I aminoacyl-tRNA synthetases"/>
    <property type="match status" value="1"/>
</dbReference>
<feature type="coiled-coil region" evidence="9">
    <location>
        <begin position="114"/>
        <end position="176"/>
    </location>
</feature>
<dbReference type="PANTHER" id="PTHR11946:SF93">
    <property type="entry name" value="VALINE--TRNA LIGASE, CHLOROPLASTIC_MITOCHONDRIAL 2"/>
    <property type="match status" value="1"/>
</dbReference>
<keyword evidence="6" id="KW-0030">Aminoacyl-tRNA synthetase</keyword>